<dbReference type="Pfam" id="PF03062">
    <property type="entry name" value="MBOAT"/>
    <property type="match status" value="1"/>
</dbReference>
<feature type="transmembrane region" description="Helical" evidence="8">
    <location>
        <begin position="329"/>
        <end position="346"/>
    </location>
</feature>
<dbReference type="EMBL" id="CAACYI010000001">
    <property type="protein sequence ID" value="VFB16809.1"/>
    <property type="molecule type" value="Genomic_DNA"/>
</dbReference>
<feature type="transmembrane region" description="Helical" evidence="8">
    <location>
        <begin position="43"/>
        <end position="64"/>
    </location>
</feature>
<reference evidence="9 10" key="1">
    <citation type="submission" date="2019-02" db="EMBL/GenBank/DDBJ databases">
        <authorList>
            <consortium name="Pathogen Informatics"/>
        </authorList>
    </citation>
    <scope>NUCLEOTIDE SEQUENCE [LARGE SCALE GENOMIC DNA]</scope>
    <source>
        <strain evidence="9 10">3012STDY7089603</strain>
    </source>
</reference>
<comment type="similarity">
    <text evidence="2 7">Belongs to the membrane-bound acyltransferase family.</text>
</comment>
<keyword evidence="7" id="KW-0012">Acyltransferase</keyword>
<dbReference type="InterPro" id="IPR004299">
    <property type="entry name" value="MBOAT_fam"/>
</dbReference>
<feature type="transmembrane region" description="Helical" evidence="8">
    <location>
        <begin position="119"/>
        <end position="138"/>
    </location>
</feature>
<feature type="transmembrane region" description="Helical" evidence="8">
    <location>
        <begin position="150"/>
        <end position="168"/>
    </location>
</feature>
<keyword evidence="4 8" id="KW-0812">Transmembrane</keyword>
<keyword evidence="5 8" id="KW-1133">Transmembrane helix</keyword>
<evidence type="ECO:0000313" key="10">
    <source>
        <dbReference type="Proteomes" id="UP000377798"/>
    </source>
</evidence>
<feature type="transmembrane region" description="Helical" evidence="8">
    <location>
        <begin position="76"/>
        <end position="98"/>
    </location>
</feature>
<evidence type="ECO:0000256" key="1">
    <source>
        <dbReference type="ARBA" id="ARBA00004651"/>
    </source>
</evidence>
<evidence type="ECO:0000256" key="7">
    <source>
        <dbReference type="PIRNR" id="PIRNR016636"/>
    </source>
</evidence>
<evidence type="ECO:0000256" key="5">
    <source>
        <dbReference type="ARBA" id="ARBA00022989"/>
    </source>
</evidence>
<comment type="subcellular location">
    <subcellularLocation>
        <location evidence="1">Cell membrane</location>
        <topology evidence="1">Multi-pass membrane protein</topology>
    </subcellularLocation>
</comment>
<dbReference type="InterPro" id="IPR028362">
    <property type="entry name" value="AlgI"/>
</dbReference>
<protein>
    <submittedName>
        <fullName evidence="9">D-alanyl-lipoteichoic acid biosynthesis protein DltB</fullName>
    </submittedName>
</protein>
<feature type="transmembrane region" description="Helical" evidence="8">
    <location>
        <begin position="227"/>
        <end position="247"/>
    </location>
</feature>
<organism evidence="9 10">
    <name type="scientific">Urinicoccus massiliensis</name>
    <dbReference type="NCBI Taxonomy" id="1723382"/>
    <lineage>
        <taxon>Bacteria</taxon>
        <taxon>Bacillati</taxon>
        <taxon>Bacillota</taxon>
        <taxon>Tissierellia</taxon>
        <taxon>Tissierellales</taxon>
        <taxon>Peptoniphilaceae</taxon>
        <taxon>Urinicoccus</taxon>
    </lineage>
</organism>
<feature type="transmembrane region" description="Helical" evidence="8">
    <location>
        <begin position="367"/>
        <end position="385"/>
    </location>
</feature>
<dbReference type="RefSeq" id="WP_165478629.1">
    <property type="nucleotide sequence ID" value="NZ_CAACYI010000001.1"/>
</dbReference>
<proteinExistence type="inferred from homology"/>
<dbReference type="PANTHER" id="PTHR13285">
    <property type="entry name" value="ACYLTRANSFERASE"/>
    <property type="match status" value="1"/>
</dbReference>
<dbReference type="GO" id="GO:0005886">
    <property type="term" value="C:plasma membrane"/>
    <property type="evidence" value="ECO:0007669"/>
    <property type="project" value="UniProtKB-SubCell"/>
</dbReference>
<dbReference type="GO" id="GO:0042121">
    <property type="term" value="P:alginic acid biosynthetic process"/>
    <property type="evidence" value="ECO:0007669"/>
    <property type="project" value="InterPro"/>
</dbReference>
<name>A0A8H2M5J9_9FIRM</name>
<comment type="caution">
    <text evidence="9">The sequence shown here is derived from an EMBL/GenBank/DDBJ whole genome shotgun (WGS) entry which is preliminary data.</text>
</comment>
<evidence type="ECO:0000256" key="8">
    <source>
        <dbReference type="SAM" id="Phobius"/>
    </source>
</evidence>
<sequence>MLFNSISYLLFFPLVVVFYFLLPGKLKKTFLLAASLFFYSCWNVKYTLLMVLSILVTYATGLLLDKSQDETRRKVFVFFCFLINLGILFLFKYANFAIQSLNFFAGVFHMSPLKRTVDFLLPVGISFYTFQALGYTLDVYRRELPAEKNLIQYGLFVSFFPQLVAGPIERSVNLLPQLKRGGTFAYENLVLGGLDLAWGYFLKLVLADRVAIFVNEVFGNLESFSGFSLLMGAVFFTLQIYCDFYSYSLIAKGSAKILGIDLMDNFKEPLLSKSIVEFWRRWHISLSSWFRDYLYIPLGGSRVSLGRNLANILIVFGVSGLWHGADMSFVLWGLIHGFFNSLEVWLKKTRPAKKTQTEGESFILSGFKRIYTFSIVVLAFVFFRADNISQGLAYMGQFFRAHWGVRTWLGEVSASQLGMTGLYPILGSLLVLTLVDGIKYRGYPLRESLAKGPFVLRWALVLFLIVTTLIFGVYGPGYSESQFIYFQF</sequence>
<keyword evidence="10" id="KW-1185">Reference proteome</keyword>
<keyword evidence="3 7" id="KW-1003">Cell membrane</keyword>
<dbReference type="PANTHER" id="PTHR13285:SF18">
    <property type="entry name" value="PROTEIN-CYSTEINE N-PALMITOYLTRANSFERASE RASP"/>
    <property type="match status" value="1"/>
</dbReference>
<dbReference type="AlphaFoldDB" id="A0A8H2M5J9"/>
<evidence type="ECO:0000313" key="9">
    <source>
        <dbReference type="EMBL" id="VFB16809.1"/>
    </source>
</evidence>
<evidence type="ECO:0000256" key="4">
    <source>
        <dbReference type="ARBA" id="ARBA00022692"/>
    </source>
</evidence>
<gene>
    <name evidence="9" type="primary">dltB_1</name>
    <name evidence="9" type="ORF">NCTC13150_01381</name>
</gene>
<dbReference type="Proteomes" id="UP000377798">
    <property type="component" value="Unassembled WGS sequence"/>
</dbReference>
<feature type="transmembrane region" description="Helical" evidence="8">
    <location>
        <begin position="417"/>
        <end position="435"/>
    </location>
</feature>
<dbReference type="GO" id="GO:0016746">
    <property type="term" value="F:acyltransferase activity"/>
    <property type="evidence" value="ECO:0007669"/>
    <property type="project" value="UniProtKB-KW"/>
</dbReference>
<dbReference type="PIRSF" id="PIRSF016636">
    <property type="entry name" value="AlgI_DltB"/>
    <property type="match status" value="1"/>
</dbReference>
<keyword evidence="6 7" id="KW-0472">Membrane</keyword>
<accession>A0A8H2M5J9</accession>
<dbReference type="InterPro" id="IPR051085">
    <property type="entry name" value="MB_O-acyltransferase"/>
</dbReference>
<dbReference type="InterPro" id="IPR024194">
    <property type="entry name" value="Ac/AlaTfrase_AlgI/DltB"/>
</dbReference>
<dbReference type="PIRSF" id="PIRSF500217">
    <property type="entry name" value="AlgI"/>
    <property type="match status" value="1"/>
</dbReference>
<keyword evidence="7" id="KW-0808">Transferase</keyword>
<evidence type="ECO:0000256" key="3">
    <source>
        <dbReference type="ARBA" id="ARBA00022475"/>
    </source>
</evidence>
<evidence type="ECO:0000256" key="6">
    <source>
        <dbReference type="ARBA" id="ARBA00023136"/>
    </source>
</evidence>
<feature type="transmembrane region" description="Helical" evidence="8">
    <location>
        <begin position="6"/>
        <end position="22"/>
    </location>
</feature>
<evidence type="ECO:0000256" key="2">
    <source>
        <dbReference type="ARBA" id="ARBA00010323"/>
    </source>
</evidence>
<feature type="transmembrane region" description="Helical" evidence="8">
    <location>
        <begin position="455"/>
        <end position="474"/>
    </location>
</feature>
<feature type="transmembrane region" description="Helical" evidence="8">
    <location>
        <begin position="189"/>
        <end position="207"/>
    </location>
</feature>